<evidence type="ECO:0000256" key="1">
    <source>
        <dbReference type="SAM" id="MobiDB-lite"/>
    </source>
</evidence>
<protein>
    <submittedName>
        <fullName evidence="2">Uncharacterized protein</fullName>
    </submittedName>
</protein>
<keyword evidence="3" id="KW-1185">Reference proteome</keyword>
<sequence>MRQYGETLGTEQRDKGTIPLAHPPAPSPRLPRAFPVAATRQPEPVGIASPIGPPAFWPRPTTALSPED</sequence>
<name>A0A8J3FN20_9ACTN</name>
<dbReference type="AlphaFoldDB" id="A0A8J3FN20"/>
<evidence type="ECO:0000313" key="3">
    <source>
        <dbReference type="Proteomes" id="UP000656042"/>
    </source>
</evidence>
<evidence type="ECO:0000313" key="2">
    <source>
        <dbReference type="EMBL" id="GGK88855.1"/>
    </source>
</evidence>
<proteinExistence type="predicted"/>
<organism evidence="2 3">
    <name type="scientific">Mangrovihabitans endophyticus</name>
    <dbReference type="NCBI Taxonomy" id="1751298"/>
    <lineage>
        <taxon>Bacteria</taxon>
        <taxon>Bacillati</taxon>
        <taxon>Actinomycetota</taxon>
        <taxon>Actinomycetes</taxon>
        <taxon>Micromonosporales</taxon>
        <taxon>Micromonosporaceae</taxon>
        <taxon>Mangrovihabitans</taxon>
    </lineage>
</organism>
<dbReference type="Proteomes" id="UP000656042">
    <property type="component" value="Unassembled WGS sequence"/>
</dbReference>
<comment type="caution">
    <text evidence="2">The sequence shown here is derived from an EMBL/GenBank/DDBJ whole genome shotgun (WGS) entry which is preliminary data.</text>
</comment>
<dbReference type="EMBL" id="BMMX01000007">
    <property type="protein sequence ID" value="GGK88855.1"/>
    <property type="molecule type" value="Genomic_DNA"/>
</dbReference>
<reference evidence="2" key="2">
    <citation type="submission" date="2020-09" db="EMBL/GenBank/DDBJ databases">
        <authorList>
            <person name="Sun Q."/>
            <person name="Zhou Y."/>
        </authorList>
    </citation>
    <scope>NUCLEOTIDE SEQUENCE</scope>
    <source>
        <strain evidence="2">CGMCC 4.7299</strain>
    </source>
</reference>
<feature type="region of interest" description="Disordered" evidence="1">
    <location>
        <begin position="1"/>
        <end position="68"/>
    </location>
</feature>
<reference evidence="2" key="1">
    <citation type="journal article" date="2014" name="Int. J. Syst. Evol. Microbiol.">
        <title>Complete genome sequence of Corynebacterium casei LMG S-19264T (=DSM 44701T), isolated from a smear-ripened cheese.</title>
        <authorList>
            <consortium name="US DOE Joint Genome Institute (JGI-PGF)"/>
            <person name="Walter F."/>
            <person name="Albersmeier A."/>
            <person name="Kalinowski J."/>
            <person name="Ruckert C."/>
        </authorList>
    </citation>
    <scope>NUCLEOTIDE SEQUENCE</scope>
    <source>
        <strain evidence="2">CGMCC 4.7299</strain>
    </source>
</reference>
<accession>A0A8J3FN20</accession>
<gene>
    <name evidence="2" type="ORF">GCM10012284_23660</name>
</gene>